<evidence type="ECO:0000256" key="4">
    <source>
        <dbReference type="ARBA" id="ARBA00022692"/>
    </source>
</evidence>
<gene>
    <name evidence="9" type="ORF">CHR53_25005</name>
</gene>
<proteinExistence type="predicted"/>
<feature type="transmembrane region" description="Helical" evidence="7">
    <location>
        <begin position="165"/>
        <end position="185"/>
    </location>
</feature>
<dbReference type="KEGG" id="nmk:CHR53_25005"/>
<evidence type="ECO:0000259" key="8">
    <source>
        <dbReference type="PROSITE" id="PS50850"/>
    </source>
</evidence>
<dbReference type="GO" id="GO:0022857">
    <property type="term" value="F:transmembrane transporter activity"/>
    <property type="evidence" value="ECO:0007669"/>
    <property type="project" value="InterPro"/>
</dbReference>
<keyword evidence="3" id="KW-1003">Cell membrane</keyword>
<feature type="transmembrane region" description="Helical" evidence="7">
    <location>
        <begin position="251"/>
        <end position="268"/>
    </location>
</feature>
<feature type="transmembrane region" description="Helical" evidence="7">
    <location>
        <begin position="6"/>
        <end position="33"/>
    </location>
</feature>
<feature type="transmembrane region" description="Helical" evidence="7">
    <location>
        <begin position="304"/>
        <end position="326"/>
    </location>
</feature>
<dbReference type="PANTHER" id="PTHR23517:SF10">
    <property type="entry name" value="MAJOR FACILITATOR SUPERFAMILY (MFS) PROFILE DOMAIN-CONTAINING PROTEIN"/>
    <property type="match status" value="1"/>
</dbReference>
<evidence type="ECO:0000256" key="6">
    <source>
        <dbReference type="ARBA" id="ARBA00023136"/>
    </source>
</evidence>
<dbReference type="InterPro" id="IPR011701">
    <property type="entry name" value="MFS"/>
</dbReference>
<dbReference type="InterPro" id="IPR050171">
    <property type="entry name" value="MFS_Transporters"/>
</dbReference>
<organism evidence="9 10">
    <name type="scientific">Neobacillus mesonae</name>
    <dbReference type="NCBI Taxonomy" id="1193713"/>
    <lineage>
        <taxon>Bacteria</taxon>
        <taxon>Bacillati</taxon>
        <taxon>Bacillota</taxon>
        <taxon>Bacilli</taxon>
        <taxon>Bacillales</taxon>
        <taxon>Bacillaceae</taxon>
        <taxon>Neobacillus</taxon>
    </lineage>
</organism>
<evidence type="ECO:0000256" key="7">
    <source>
        <dbReference type="SAM" id="Phobius"/>
    </source>
</evidence>
<keyword evidence="5 7" id="KW-1133">Transmembrane helix</keyword>
<feature type="transmembrane region" description="Helical" evidence="7">
    <location>
        <begin position="214"/>
        <end position="231"/>
    </location>
</feature>
<dbReference type="AlphaFoldDB" id="A0A3T0I4H4"/>
<evidence type="ECO:0000256" key="2">
    <source>
        <dbReference type="ARBA" id="ARBA00022448"/>
    </source>
</evidence>
<dbReference type="Pfam" id="PF07690">
    <property type="entry name" value="MFS_1"/>
    <property type="match status" value="1"/>
</dbReference>
<evidence type="ECO:0000313" key="10">
    <source>
        <dbReference type="Proteomes" id="UP000282892"/>
    </source>
</evidence>
<feature type="transmembrane region" description="Helical" evidence="7">
    <location>
        <begin position="45"/>
        <end position="64"/>
    </location>
</feature>
<dbReference type="GO" id="GO:0005886">
    <property type="term" value="C:plasma membrane"/>
    <property type="evidence" value="ECO:0007669"/>
    <property type="project" value="UniProtKB-SubCell"/>
</dbReference>
<reference evidence="9 10" key="1">
    <citation type="submission" date="2017-07" db="EMBL/GenBank/DDBJ databases">
        <title>The complete genome sequence of Bacillus mesonae strain H20-5, an efficient strain improving plant abiotic stress resistance.</title>
        <authorList>
            <person name="Kim S.Y."/>
            <person name="Song H."/>
            <person name="Sang M.K."/>
            <person name="Weon H.-Y."/>
            <person name="Song J."/>
        </authorList>
    </citation>
    <scope>NUCLEOTIDE SEQUENCE [LARGE SCALE GENOMIC DNA]</scope>
    <source>
        <strain evidence="9 10">H20-5</strain>
    </source>
</reference>
<evidence type="ECO:0000256" key="5">
    <source>
        <dbReference type="ARBA" id="ARBA00022989"/>
    </source>
</evidence>
<evidence type="ECO:0000256" key="3">
    <source>
        <dbReference type="ARBA" id="ARBA00022475"/>
    </source>
</evidence>
<dbReference type="RefSeq" id="WP_127488933.1">
    <property type="nucleotide sequence ID" value="NZ_CP022572.1"/>
</dbReference>
<evidence type="ECO:0000313" key="9">
    <source>
        <dbReference type="EMBL" id="AZU64235.1"/>
    </source>
</evidence>
<dbReference type="Proteomes" id="UP000282892">
    <property type="component" value="Chromosome"/>
</dbReference>
<feature type="transmembrane region" description="Helical" evidence="7">
    <location>
        <begin position="76"/>
        <end position="104"/>
    </location>
</feature>
<feature type="transmembrane region" description="Helical" evidence="7">
    <location>
        <begin position="140"/>
        <end position="159"/>
    </location>
</feature>
<feature type="transmembrane region" description="Helical" evidence="7">
    <location>
        <begin position="338"/>
        <end position="359"/>
    </location>
</feature>
<dbReference type="EMBL" id="CP022572">
    <property type="protein sequence ID" value="AZU64235.1"/>
    <property type="molecule type" value="Genomic_DNA"/>
</dbReference>
<keyword evidence="6 7" id="KW-0472">Membrane</keyword>
<keyword evidence="4 7" id="KW-0812">Transmembrane</keyword>
<dbReference type="Gene3D" id="1.20.1250.20">
    <property type="entry name" value="MFS general substrate transporter like domains"/>
    <property type="match status" value="1"/>
</dbReference>
<dbReference type="InterPro" id="IPR020846">
    <property type="entry name" value="MFS_dom"/>
</dbReference>
<dbReference type="PROSITE" id="PS50850">
    <property type="entry name" value="MFS"/>
    <property type="match status" value="1"/>
</dbReference>
<feature type="domain" description="Major facilitator superfamily (MFS) profile" evidence="8">
    <location>
        <begin position="10"/>
        <end position="390"/>
    </location>
</feature>
<name>A0A3T0I4H4_9BACI</name>
<protein>
    <submittedName>
        <fullName evidence="9">MFS transporter</fullName>
    </submittedName>
</protein>
<sequence>MPFLSYFHPIVWIILTGTIFTRIASFMTIPFMAIYLQNELGASPLMIGVTLGVAQLSATVGGFIGGYFTDKLGRKFIILATVFIWSAVFIGFATVHVIGLFIVLSAINGLCRSFFEPATQALMIDFTEPKKRRRLFSFRYTAINIAAVIGPLCGVLISGMSSPKVPFFITALMYAIYGVFLIFLFKKYEMSQQKLAENQTIFQVFKVVIMDKKLLYLLAGGILINLGYSQFDSTLPQYINLNIENGVKLYSYLITLNAIVVLALQLPIGIYTEKISIIRSLIWGIIFFAGGLFVFGLAHSSWGFIAGMVIFTIGEIFAFPMMNALIEEIAPATQKATYLGASQFKNLGGFLGPIFGGWLLVHFEAQLYFVVALIVLISIIFYRKALSEKISHTGDRSYHQ</sequence>
<keyword evidence="2" id="KW-0813">Transport</keyword>
<dbReference type="InterPro" id="IPR036259">
    <property type="entry name" value="MFS_trans_sf"/>
</dbReference>
<dbReference type="CDD" id="cd17329">
    <property type="entry name" value="MFS_MdtH_MDR_like"/>
    <property type="match status" value="1"/>
</dbReference>
<accession>A0A3T0I4H4</accession>
<dbReference type="PANTHER" id="PTHR23517">
    <property type="entry name" value="RESISTANCE PROTEIN MDTM, PUTATIVE-RELATED-RELATED"/>
    <property type="match status" value="1"/>
</dbReference>
<evidence type="ECO:0000256" key="1">
    <source>
        <dbReference type="ARBA" id="ARBA00004651"/>
    </source>
</evidence>
<feature type="transmembrane region" description="Helical" evidence="7">
    <location>
        <begin position="280"/>
        <end position="298"/>
    </location>
</feature>
<keyword evidence="10" id="KW-1185">Reference proteome</keyword>
<dbReference type="OrthoDB" id="8952229at2"/>
<dbReference type="SUPFAM" id="SSF103473">
    <property type="entry name" value="MFS general substrate transporter"/>
    <property type="match status" value="1"/>
</dbReference>
<comment type="subcellular location">
    <subcellularLocation>
        <location evidence="1">Cell membrane</location>
        <topology evidence="1">Multi-pass membrane protein</topology>
    </subcellularLocation>
</comment>
<feature type="transmembrane region" description="Helical" evidence="7">
    <location>
        <begin position="365"/>
        <end position="382"/>
    </location>
</feature>